<dbReference type="AlphaFoldDB" id="A0AAV4FTG3"/>
<dbReference type="Pfam" id="PF16977">
    <property type="entry name" value="ApeC"/>
    <property type="match status" value="1"/>
</dbReference>
<dbReference type="PANTHER" id="PTHR19324">
    <property type="entry name" value="PERFORIN-LIKE PROTEIN 1"/>
    <property type="match status" value="1"/>
</dbReference>
<dbReference type="Gene3D" id="1.10.287.1490">
    <property type="match status" value="1"/>
</dbReference>
<name>A0AAV4FTG3_9GAST</name>
<feature type="domain" description="Apextrin C-terminal" evidence="2">
    <location>
        <begin position="411"/>
        <end position="517"/>
    </location>
</feature>
<dbReference type="EMBL" id="BMAT01011649">
    <property type="protein sequence ID" value="GFR76647.1"/>
    <property type="molecule type" value="Genomic_DNA"/>
</dbReference>
<accession>A0AAV4FTG3</accession>
<evidence type="ECO:0000256" key="1">
    <source>
        <dbReference type="SAM" id="Coils"/>
    </source>
</evidence>
<organism evidence="3 4">
    <name type="scientific">Elysia marginata</name>
    <dbReference type="NCBI Taxonomy" id="1093978"/>
    <lineage>
        <taxon>Eukaryota</taxon>
        <taxon>Metazoa</taxon>
        <taxon>Spiralia</taxon>
        <taxon>Lophotrochozoa</taxon>
        <taxon>Mollusca</taxon>
        <taxon>Gastropoda</taxon>
        <taxon>Heterobranchia</taxon>
        <taxon>Euthyneura</taxon>
        <taxon>Panpulmonata</taxon>
        <taxon>Sacoglossa</taxon>
        <taxon>Placobranchoidea</taxon>
        <taxon>Plakobranchidae</taxon>
        <taxon>Elysia</taxon>
    </lineage>
</organism>
<evidence type="ECO:0000313" key="4">
    <source>
        <dbReference type="Proteomes" id="UP000762676"/>
    </source>
</evidence>
<sequence>MHKVSNDFEVLMKMGRFVQSLALLFFIQGCYCFLVKSESESVKPFRLTYSPAHIVAYITRDVTLRCEDDVFAGASSLEEVSRIRILKNSPAGWNMVAELRDLEDRPRKTLNVTVSGKIGQIVRNTFLEVTWDIATKETPGTYMCELIGFDKNWHHGSIEFTSELVIKEENVTTDDIVDVLRDLRREVVSIEERTNKYEDFLSSFDDSYKDIKQKTGNHSVDITSIKKDIGALHSKISSAAKNFTSVTENIDVLSNHSRFVDETLKSLMDDVSQLDKKLEKLNGENNALSKTSTSLAEDVSDIEKNFTSFTGEMKALENIVEFLTVEMESLEERVGNLSGEIDNRNSPVQTGGRGAGTFKAFLKHFAKLSGWPDGKYAIPAHIAGCPLDVTFFGGRHMYLATPINSTTKLHYLLCESSREVGSKRPWPEGSYCVNKVAGLDCPHGLQKGMIDLSAADADIHIFQGVSSSSQLWFCCKKSVPASVPIVLPTHSPFILYRVAGRCQEVQGMTVKDNFLKPPIETSPGTSSIPGAGVIPDAQFYNSLIWLHICVYTEE</sequence>
<evidence type="ECO:0000259" key="2">
    <source>
        <dbReference type="Pfam" id="PF16977"/>
    </source>
</evidence>
<feature type="coiled-coil region" evidence="1">
    <location>
        <begin position="264"/>
        <end position="340"/>
    </location>
</feature>
<dbReference type="PROSITE" id="PS51257">
    <property type="entry name" value="PROKAR_LIPOPROTEIN"/>
    <property type="match status" value="1"/>
</dbReference>
<dbReference type="InterPro" id="IPR031569">
    <property type="entry name" value="ApeC"/>
</dbReference>
<proteinExistence type="predicted"/>
<dbReference type="PANTHER" id="PTHR19324:SF33">
    <property type="entry name" value="MUCIN-5AC"/>
    <property type="match status" value="1"/>
</dbReference>
<keyword evidence="1" id="KW-0175">Coiled coil</keyword>
<keyword evidence="4" id="KW-1185">Reference proteome</keyword>
<evidence type="ECO:0000313" key="3">
    <source>
        <dbReference type="EMBL" id="GFR76647.1"/>
    </source>
</evidence>
<protein>
    <submittedName>
        <fullName evidence="3">Apextrin-like protein 2</fullName>
    </submittedName>
</protein>
<comment type="caution">
    <text evidence="3">The sequence shown here is derived from an EMBL/GenBank/DDBJ whole genome shotgun (WGS) entry which is preliminary data.</text>
</comment>
<dbReference type="SUPFAM" id="SSF57997">
    <property type="entry name" value="Tropomyosin"/>
    <property type="match status" value="1"/>
</dbReference>
<reference evidence="3 4" key="1">
    <citation type="journal article" date="2021" name="Elife">
        <title>Chloroplast acquisition without the gene transfer in kleptoplastic sea slugs, Plakobranchus ocellatus.</title>
        <authorList>
            <person name="Maeda T."/>
            <person name="Takahashi S."/>
            <person name="Yoshida T."/>
            <person name="Shimamura S."/>
            <person name="Takaki Y."/>
            <person name="Nagai Y."/>
            <person name="Toyoda A."/>
            <person name="Suzuki Y."/>
            <person name="Arimoto A."/>
            <person name="Ishii H."/>
            <person name="Satoh N."/>
            <person name="Nishiyama T."/>
            <person name="Hasebe M."/>
            <person name="Maruyama T."/>
            <person name="Minagawa J."/>
            <person name="Obokata J."/>
            <person name="Shigenobu S."/>
        </authorList>
    </citation>
    <scope>NUCLEOTIDE SEQUENCE [LARGE SCALE GENOMIC DNA]</scope>
</reference>
<dbReference type="Proteomes" id="UP000762676">
    <property type="component" value="Unassembled WGS sequence"/>
</dbReference>
<gene>
    <name evidence="3" type="ORF">ElyMa_005805800</name>
</gene>